<keyword evidence="1" id="KW-0805">Transcription regulation</keyword>
<feature type="domain" description="HTH crp-type" evidence="5">
    <location>
        <begin position="183"/>
        <end position="256"/>
    </location>
</feature>
<dbReference type="InterPro" id="IPR036388">
    <property type="entry name" value="WH-like_DNA-bd_sf"/>
</dbReference>
<evidence type="ECO:0000313" key="7">
    <source>
        <dbReference type="Proteomes" id="UP000721236"/>
    </source>
</evidence>
<dbReference type="EMBL" id="CAJZAH010000001">
    <property type="protein sequence ID" value="CAG9166610.1"/>
    <property type="molecule type" value="Genomic_DNA"/>
</dbReference>
<dbReference type="InterPro" id="IPR014710">
    <property type="entry name" value="RmlC-like_jellyroll"/>
</dbReference>
<dbReference type="PROSITE" id="PS50042">
    <property type="entry name" value="CNMP_BINDING_3"/>
    <property type="match status" value="1"/>
</dbReference>
<dbReference type="PROSITE" id="PS51063">
    <property type="entry name" value="HTH_CRP_2"/>
    <property type="match status" value="1"/>
</dbReference>
<dbReference type="SUPFAM" id="SSF51206">
    <property type="entry name" value="cAMP-binding domain-like"/>
    <property type="match status" value="1"/>
</dbReference>
<dbReference type="SUPFAM" id="SSF46785">
    <property type="entry name" value="Winged helix' DNA-binding domain"/>
    <property type="match status" value="1"/>
</dbReference>
<evidence type="ECO:0000256" key="2">
    <source>
        <dbReference type="ARBA" id="ARBA00023125"/>
    </source>
</evidence>
<evidence type="ECO:0000313" key="6">
    <source>
        <dbReference type="EMBL" id="CAG9166610.1"/>
    </source>
</evidence>
<dbReference type="Gene3D" id="2.60.120.10">
    <property type="entry name" value="Jelly Rolls"/>
    <property type="match status" value="1"/>
</dbReference>
<evidence type="ECO:0000256" key="3">
    <source>
        <dbReference type="ARBA" id="ARBA00023163"/>
    </source>
</evidence>
<dbReference type="RefSeq" id="WP_222205946.1">
    <property type="nucleotide sequence ID" value="NZ_CAJZAH010000001.1"/>
</dbReference>
<dbReference type="CDD" id="cd00092">
    <property type="entry name" value="HTH_CRP"/>
    <property type="match status" value="1"/>
</dbReference>
<gene>
    <name evidence="6" type="primary">anr</name>
    <name evidence="6" type="ORF">LMG21510_00455</name>
</gene>
<dbReference type="InterPro" id="IPR012318">
    <property type="entry name" value="HTH_CRP"/>
</dbReference>
<evidence type="ECO:0000259" key="5">
    <source>
        <dbReference type="PROSITE" id="PS51063"/>
    </source>
</evidence>
<dbReference type="PANTHER" id="PTHR24567:SF75">
    <property type="entry name" value="FUMARATE AND NITRATE REDUCTION REGULATORY PROTEIN"/>
    <property type="match status" value="1"/>
</dbReference>
<dbReference type="Gene3D" id="1.10.10.10">
    <property type="entry name" value="Winged helix-like DNA-binding domain superfamily/Winged helix DNA-binding domain"/>
    <property type="match status" value="1"/>
</dbReference>
<sequence>MLEPIAPSHQRSVPGPALETGRFVDAATMDRDPMSEARCLSCILRESCMAADLDRAELLKLDTVVRNGRSVRRGETLYRAGDPFRSLYAVRAGSFKSVVTHPSGRTHVTGFYLAGETLGLDAISTDSHRSDAIALEDSAVCVVPYRLLEALCLEVRSIQQYLHKILSAEIAREAGVMLLLGSLSADQRVAAFLLNISARHAARGYSAAEFTLRATREDIGSYLGMTLETVSRTLSRLQQANLVRVEGKRMRLMDMEALDRL</sequence>
<dbReference type="InterPro" id="IPR050397">
    <property type="entry name" value="Env_Response_Regulators"/>
</dbReference>
<accession>A0ABM8WGX2</accession>
<dbReference type="Pfam" id="PF13545">
    <property type="entry name" value="HTH_Crp_2"/>
    <property type="match status" value="1"/>
</dbReference>
<feature type="domain" description="Cyclic nucleotide-binding" evidence="4">
    <location>
        <begin position="49"/>
        <end position="133"/>
    </location>
</feature>
<comment type="caution">
    <text evidence="6">The sequence shown here is derived from an EMBL/GenBank/DDBJ whole genome shotgun (WGS) entry which is preliminary data.</text>
</comment>
<protein>
    <submittedName>
        <fullName evidence="6">Transcriptional activator protein Anr</fullName>
    </submittedName>
</protein>
<dbReference type="InterPro" id="IPR036390">
    <property type="entry name" value="WH_DNA-bd_sf"/>
</dbReference>
<dbReference type="PRINTS" id="PR00034">
    <property type="entry name" value="HTHCRP"/>
</dbReference>
<keyword evidence="3" id="KW-0804">Transcription</keyword>
<dbReference type="PANTHER" id="PTHR24567">
    <property type="entry name" value="CRP FAMILY TRANSCRIPTIONAL REGULATORY PROTEIN"/>
    <property type="match status" value="1"/>
</dbReference>
<dbReference type="SMART" id="SM00100">
    <property type="entry name" value="cNMP"/>
    <property type="match status" value="1"/>
</dbReference>
<proteinExistence type="predicted"/>
<keyword evidence="7" id="KW-1185">Reference proteome</keyword>
<dbReference type="InterPro" id="IPR000595">
    <property type="entry name" value="cNMP-bd_dom"/>
</dbReference>
<evidence type="ECO:0000259" key="4">
    <source>
        <dbReference type="PROSITE" id="PS50042"/>
    </source>
</evidence>
<dbReference type="Proteomes" id="UP000721236">
    <property type="component" value="Unassembled WGS sequence"/>
</dbReference>
<dbReference type="SMART" id="SM00419">
    <property type="entry name" value="HTH_CRP"/>
    <property type="match status" value="1"/>
</dbReference>
<evidence type="ECO:0000256" key="1">
    <source>
        <dbReference type="ARBA" id="ARBA00023015"/>
    </source>
</evidence>
<reference evidence="6 7" key="1">
    <citation type="submission" date="2021-08" db="EMBL/GenBank/DDBJ databases">
        <authorList>
            <person name="Peeters C."/>
        </authorList>
    </citation>
    <scope>NUCLEOTIDE SEQUENCE [LARGE SCALE GENOMIC DNA]</scope>
    <source>
        <strain evidence="6 7">LMG 21510</strain>
    </source>
</reference>
<name>A0ABM8WGX2_9BURK</name>
<dbReference type="Pfam" id="PF00027">
    <property type="entry name" value="cNMP_binding"/>
    <property type="match status" value="1"/>
</dbReference>
<dbReference type="InterPro" id="IPR018490">
    <property type="entry name" value="cNMP-bd_dom_sf"/>
</dbReference>
<organism evidence="6 7">
    <name type="scientific">Cupriavidus respiraculi</name>
    <dbReference type="NCBI Taxonomy" id="195930"/>
    <lineage>
        <taxon>Bacteria</taxon>
        <taxon>Pseudomonadati</taxon>
        <taxon>Pseudomonadota</taxon>
        <taxon>Betaproteobacteria</taxon>
        <taxon>Burkholderiales</taxon>
        <taxon>Burkholderiaceae</taxon>
        <taxon>Cupriavidus</taxon>
    </lineage>
</organism>
<dbReference type="CDD" id="cd00038">
    <property type="entry name" value="CAP_ED"/>
    <property type="match status" value="1"/>
</dbReference>
<keyword evidence="2" id="KW-0238">DNA-binding</keyword>